<gene>
    <name evidence="1" type="ORF">NWFMUON74_02330</name>
</gene>
<organism evidence="1 2">
    <name type="scientific">Nocardia wallacei</name>
    <dbReference type="NCBI Taxonomy" id="480035"/>
    <lineage>
        <taxon>Bacteria</taxon>
        <taxon>Bacillati</taxon>
        <taxon>Actinomycetota</taxon>
        <taxon>Actinomycetes</taxon>
        <taxon>Mycobacteriales</taxon>
        <taxon>Nocardiaceae</taxon>
        <taxon>Nocardia</taxon>
    </lineage>
</organism>
<evidence type="ECO:0000313" key="2">
    <source>
        <dbReference type="Proteomes" id="UP000516173"/>
    </source>
</evidence>
<sequence length="100" mass="10915">MCASKGRRARYPSTRRDLHYITPYIGNARVSLAGIASPDRNGRRRYAAPSAAILRYTIYLVPQCHSDSDRSRPARLPDGIGVPRRTAPGLPTYFGAGANG</sequence>
<protein>
    <submittedName>
        <fullName evidence="1">Uncharacterized protein</fullName>
    </submittedName>
</protein>
<accession>A0A7G1KC99</accession>
<proteinExistence type="predicted"/>
<keyword evidence="2" id="KW-1185">Reference proteome</keyword>
<reference evidence="1 2" key="1">
    <citation type="submission" date="2020-08" db="EMBL/GenBank/DDBJ databases">
        <title>Genome Sequencing of Nocardia wallacei strain FMUON74 and assembly.</title>
        <authorList>
            <person name="Toyokawa M."/>
            <person name="Uesaka K."/>
        </authorList>
    </citation>
    <scope>NUCLEOTIDE SEQUENCE [LARGE SCALE GENOMIC DNA]</scope>
    <source>
        <strain evidence="1 2">FMUON74</strain>
    </source>
</reference>
<name>A0A7G1KC99_9NOCA</name>
<dbReference type="EMBL" id="AP023396">
    <property type="protein sequence ID" value="BCK52461.1"/>
    <property type="molecule type" value="Genomic_DNA"/>
</dbReference>
<dbReference type="Proteomes" id="UP000516173">
    <property type="component" value="Chromosome"/>
</dbReference>
<dbReference type="AlphaFoldDB" id="A0A7G1KC99"/>
<evidence type="ECO:0000313" key="1">
    <source>
        <dbReference type="EMBL" id="BCK52461.1"/>
    </source>
</evidence>
<dbReference type="KEGG" id="nwl:NWFMUON74_02330"/>